<evidence type="ECO:0000256" key="1">
    <source>
        <dbReference type="RuleBase" id="RU369083"/>
    </source>
</evidence>
<dbReference type="eggNOG" id="KOG2042">
    <property type="taxonomic scope" value="Eukaryota"/>
</dbReference>
<proteinExistence type="inferred from homology"/>
<accession>M3Y3F5</accession>
<name>M3Y3F5_MUSPF</name>
<evidence type="ECO:0000313" key="2">
    <source>
        <dbReference type="Ensembl" id="ENSMPUP00000005856.1"/>
    </source>
</evidence>
<comment type="pathway">
    <text evidence="1">Protein modification; protein ubiquitination.</text>
</comment>
<dbReference type="InParanoid" id="M3Y3F5"/>
<dbReference type="Ensembl" id="ENSMPUT00000005959.1">
    <property type="protein sequence ID" value="ENSMPUP00000005856.1"/>
    <property type="gene ID" value="ENSMPUG00000005906.1"/>
</dbReference>
<keyword evidence="1" id="KW-0808">Transferase</keyword>
<dbReference type="STRING" id="9669.ENSMPUP00000005856"/>
<keyword evidence="1" id="KW-0963">Cytoplasm</keyword>
<dbReference type="GO" id="GO:0000151">
    <property type="term" value="C:ubiquitin ligase complex"/>
    <property type="evidence" value="ECO:0007669"/>
    <property type="project" value="UniProtKB-UniRule"/>
</dbReference>
<reference evidence="2" key="1">
    <citation type="submission" date="2024-06" db="UniProtKB">
        <authorList>
            <consortium name="Ensembl"/>
        </authorList>
    </citation>
    <scope>IDENTIFICATION</scope>
</reference>
<dbReference type="PANTHER" id="PTHR13931">
    <property type="entry name" value="UBIQUITINATION FACTOR E4"/>
    <property type="match status" value="1"/>
</dbReference>
<comment type="function">
    <text evidence="1">Ubiquitin-protein ligase that probably functions as an E3 ligase in conjunction with specific E1 and E2 ligases. Also functions as an E4 ligase mediating the assembly of polyubiquitin chains on substrates ubiquitinated by another E3 ubiquitin ligase. Mediates 'Lys-48'-linked polyubiquitination of substrates.</text>
</comment>
<comment type="catalytic activity">
    <reaction evidence="1">
        <text>S-ubiquitinyl-[E2 ubiquitin-conjugating enzyme]-L-cysteine + [acceptor protein]-L-lysine = [E2 ubiquitin-conjugating enzyme]-L-cysteine + N(6)-ubiquitinyl-[acceptor protein]-L-lysine.</text>
        <dbReference type="EC" id="2.3.2.27"/>
    </reaction>
</comment>
<dbReference type="PANTHER" id="PTHR13931:SF2">
    <property type="entry name" value="UBIQUITIN CONJUGATION FACTOR E4 B"/>
    <property type="match status" value="1"/>
</dbReference>
<comment type="subcellular location">
    <subcellularLocation>
        <location evidence="1">Cytoplasm</location>
    </subcellularLocation>
</comment>
<dbReference type="EMBL" id="AEYP01112386">
    <property type="status" value="NOT_ANNOTATED_CDS"/>
    <property type="molecule type" value="Genomic_DNA"/>
</dbReference>
<sequence length="55" mass="6117">MLNYLIECFDRVGIEEKKAPKTCSQPAVSQLLSNIRSQCISHTALVLQGSLTQPR</sequence>
<dbReference type="GO" id="GO:0036503">
    <property type="term" value="P:ERAD pathway"/>
    <property type="evidence" value="ECO:0007669"/>
    <property type="project" value="InterPro"/>
</dbReference>
<dbReference type="InterPro" id="IPR045132">
    <property type="entry name" value="UBE4"/>
</dbReference>
<keyword evidence="1" id="KW-0833">Ubl conjugation pathway</keyword>
<protein>
    <recommendedName>
        <fullName evidence="1">Ubiquitin conjugation factor E4</fullName>
        <ecNumber evidence="1">2.3.2.27</ecNumber>
    </recommendedName>
    <alternativeName>
        <fullName evidence="1">RING-type E3 ubiquitin transferase E4</fullName>
    </alternativeName>
</protein>
<comment type="domain">
    <text evidence="1">The U-box domain is required for the ubiquitin protein ligase activity.</text>
</comment>
<organism evidence="2">
    <name type="scientific">Mustela putorius furo</name>
    <name type="common">European domestic ferret</name>
    <name type="synonym">Mustela furo</name>
    <dbReference type="NCBI Taxonomy" id="9669"/>
    <lineage>
        <taxon>Eukaryota</taxon>
        <taxon>Metazoa</taxon>
        <taxon>Chordata</taxon>
        <taxon>Craniata</taxon>
        <taxon>Vertebrata</taxon>
        <taxon>Euteleostomi</taxon>
        <taxon>Mammalia</taxon>
        <taxon>Eutheria</taxon>
        <taxon>Laurasiatheria</taxon>
        <taxon>Carnivora</taxon>
        <taxon>Caniformia</taxon>
        <taxon>Musteloidea</taxon>
        <taxon>Mustelidae</taxon>
        <taxon>Mustelinae</taxon>
        <taxon>Mustela</taxon>
    </lineage>
</organism>
<dbReference type="HOGENOM" id="CLU_3031778_0_0_1"/>
<comment type="similarity">
    <text evidence="1">Belongs to the ubiquitin conjugation factor E4 family.</text>
</comment>
<dbReference type="GO" id="GO:0000209">
    <property type="term" value="P:protein polyubiquitination"/>
    <property type="evidence" value="ECO:0007669"/>
    <property type="project" value="UniProtKB-UniRule"/>
</dbReference>
<dbReference type="GO" id="GO:0005737">
    <property type="term" value="C:cytoplasm"/>
    <property type="evidence" value="ECO:0007669"/>
    <property type="project" value="UniProtKB-SubCell"/>
</dbReference>
<dbReference type="GO" id="GO:0005634">
    <property type="term" value="C:nucleus"/>
    <property type="evidence" value="ECO:0007669"/>
    <property type="project" value="TreeGrafter"/>
</dbReference>
<dbReference type="EC" id="2.3.2.27" evidence="1"/>
<dbReference type="GO" id="GO:0034450">
    <property type="term" value="F:ubiquitin-ubiquitin ligase activity"/>
    <property type="evidence" value="ECO:0007669"/>
    <property type="project" value="UniProtKB-UniRule"/>
</dbReference>
<dbReference type="AlphaFoldDB" id="M3Y3F5"/>